<sequence>LSDICHFHENFFEPEICKYASGGDFLPEDVGHCFVSFGDRLASLYVEYCVNKEDSMQILVADMAENFFGKLQLRYQLSEPLQSFLIKPVQRITKYQLLLKELRDCCDKSSAGELSEGLDVMISVPKKANEAIHLRMLQGLPDDLPMSCLGDVVLQDQFTVWEPKQLIKKSRERRVFLFDICLVLAKECPVNPGESKMKYQFKSRFLLADLNITEHIEGDQCKFALWAGRVPPVSDYRLVLKASNLEVKQTWVRAIREAMRERMFSVQSLHQDAASTKISADPVSALDAYYIRENYQVRVHYPIPLYFLLAISHTRMMGKVYKCINSERMPVDSQVQNWLK</sequence>
<evidence type="ECO:0000259" key="3">
    <source>
        <dbReference type="PROSITE" id="PS50010"/>
    </source>
</evidence>
<protein>
    <submittedName>
        <fullName evidence="4">DH domain-containing protein</fullName>
    </submittedName>
</protein>
<dbReference type="InterPro" id="IPR047054">
    <property type="entry name" value="Kalirin_TRIO_PH_1"/>
</dbReference>
<dbReference type="STRING" id="102285.A0A0R3TER6"/>
<dbReference type="GO" id="GO:0007411">
    <property type="term" value="P:axon guidance"/>
    <property type="evidence" value="ECO:0007669"/>
    <property type="project" value="TreeGrafter"/>
</dbReference>
<keyword evidence="1" id="KW-0344">Guanine-nucleotide releasing factor</keyword>
<reference evidence="4" key="1">
    <citation type="submission" date="2017-02" db="UniProtKB">
        <authorList>
            <consortium name="WormBaseParasite"/>
        </authorList>
    </citation>
    <scope>IDENTIFICATION</scope>
</reference>
<proteinExistence type="predicted"/>
<dbReference type="SMART" id="SM00233">
    <property type="entry name" value="PH"/>
    <property type="match status" value="1"/>
</dbReference>
<evidence type="ECO:0000259" key="2">
    <source>
        <dbReference type="PROSITE" id="PS50003"/>
    </source>
</evidence>
<dbReference type="Pfam" id="PF22697">
    <property type="entry name" value="SOS1_NGEF_PH"/>
    <property type="match status" value="1"/>
</dbReference>
<dbReference type="PROSITE" id="PS50003">
    <property type="entry name" value="PH_DOMAIN"/>
    <property type="match status" value="1"/>
</dbReference>
<evidence type="ECO:0000256" key="1">
    <source>
        <dbReference type="ARBA" id="ARBA00022658"/>
    </source>
</evidence>
<organism evidence="4">
    <name type="scientific">Rodentolepis nana</name>
    <name type="common">Dwarf tapeworm</name>
    <name type="synonym">Hymenolepis nana</name>
    <dbReference type="NCBI Taxonomy" id="102285"/>
    <lineage>
        <taxon>Eukaryota</taxon>
        <taxon>Metazoa</taxon>
        <taxon>Spiralia</taxon>
        <taxon>Lophotrochozoa</taxon>
        <taxon>Platyhelminthes</taxon>
        <taxon>Cestoda</taxon>
        <taxon>Eucestoda</taxon>
        <taxon>Cyclophyllidea</taxon>
        <taxon>Hymenolepididae</taxon>
        <taxon>Rodentolepis</taxon>
    </lineage>
</organism>
<dbReference type="SUPFAM" id="SSF50729">
    <property type="entry name" value="PH domain-like"/>
    <property type="match status" value="1"/>
</dbReference>
<dbReference type="PANTHER" id="PTHR22826:SF106">
    <property type="entry name" value="TRIO, ISOFORM A"/>
    <property type="match status" value="1"/>
</dbReference>
<dbReference type="GO" id="GO:0019898">
    <property type="term" value="C:extrinsic component of membrane"/>
    <property type="evidence" value="ECO:0007669"/>
    <property type="project" value="TreeGrafter"/>
</dbReference>
<dbReference type="GO" id="GO:0005085">
    <property type="term" value="F:guanyl-nucleotide exchange factor activity"/>
    <property type="evidence" value="ECO:0007669"/>
    <property type="project" value="UniProtKB-KW"/>
</dbReference>
<dbReference type="GO" id="GO:0005737">
    <property type="term" value="C:cytoplasm"/>
    <property type="evidence" value="ECO:0007669"/>
    <property type="project" value="TreeGrafter"/>
</dbReference>
<evidence type="ECO:0000313" key="4">
    <source>
        <dbReference type="WBParaSite" id="HNAJ_0000555501-mRNA-1"/>
    </source>
</evidence>
<dbReference type="InterPro" id="IPR001849">
    <property type="entry name" value="PH_domain"/>
</dbReference>
<feature type="domain" description="PH" evidence="2">
    <location>
        <begin position="151"/>
        <end position="260"/>
    </location>
</feature>
<dbReference type="CDD" id="cd13240">
    <property type="entry name" value="PH1_Kalirin_Trio_like"/>
    <property type="match status" value="1"/>
</dbReference>
<dbReference type="InterPro" id="IPR055251">
    <property type="entry name" value="SOS1_NGEF_PH"/>
</dbReference>
<dbReference type="Pfam" id="PF00621">
    <property type="entry name" value="RhoGEF"/>
    <property type="match status" value="1"/>
</dbReference>
<dbReference type="PANTHER" id="PTHR22826">
    <property type="entry name" value="RHO GUANINE EXCHANGE FACTOR-RELATED"/>
    <property type="match status" value="1"/>
</dbReference>
<dbReference type="WBParaSite" id="HNAJ_0000555501-mRNA-1">
    <property type="protein sequence ID" value="HNAJ_0000555501-mRNA-1"/>
    <property type="gene ID" value="HNAJ_0000555501"/>
</dbReference>
<dbReference type="Gene3D" id="1.20.900.10">
    <property type="entry name" value="Dbl homology (DH) domain"/>
    <property type="match status" value="1"/>
</dbReference>
<feature type="domain" description="DH" evidence="3">
    <location>
        <begin position="1"/>
        <end position="131"/>
    </location>
</feature>
<dbReference type="PROSITE" id="PS50010">
    <property type="entry name" value="DH_2"/>
    <property type="match status" value="1"/>
</dbReference>
<accession>A0A0R3TER6</accession>
<name>A0A0R3TER6_RODNA</name>
<dbReference type="Gene3D" id="2.30.29.30">
    <property type="entry name" value="Pleckstrin-homology domain (PH domain)/Phosphotyrosine-binding domain (PTB)"/>
    <property type="match status" value="1"/>
</dbReference>
<dbReference type="InterPro" id="IPR011993">
    <property type="entry name" value="PH-like_dom_sf"/>
</dbReference>
<dbReference type="SUPFAM" id="SSF48065">
    <property type="entry name" value="DBL homology domain (DH-domain)"/>
    <property type="match status" value="1"/>
</dbReference>
<dbReference type="InterPro" id="IPR000219">
    <property type="entry name" value="DH_dom"/>
</dbReference>
<dbReference type="InterPro" id="IPR035899">
    <property type="entry name" value="DBL_dom_sf"/>
</dbReference>
<dbReference type="SMART" id="SM00325">
    <property type="entry name" value="RhoGEF"/>
    <property type="match status" value="1"/>
</dbReference>
<dbReference type="InterPro" id="IPR051336">
    <property type="entry name" value="RhoGEF_Guanine_NuclExch_SF"/>
</dbReference>
<dbReference type="AlphaFoldDB" id="A0A0R3TER6"/>